<reference evidence="1 2" key="1">
    <citation type="journal article" date="2024" name="Plant Biotechnol. J.">
        <title>Genome and CRISPR/Cas9 system of a widespread forest tree (Populus alba) in the world.</title>
        <authorList>
            <person name="Liu Y.J."/>
            <person name="Jiang P.F."/>
            <person name="Han X.M."/>
            <person name="Li X.Y."/>
            <person name="Wang H.M."/>
            <person name="Wang Y.J."/>
            <person name="Wang X.X."/>
            <person name="Zeng Q.Y."/>
        </authorList>
    </citation>
    <scope>NUCLEOTIDE SEQUENCE [LARGE SCALE GENOMIC DNA]</scope>
    <source>
        <strain evidence="2">cv. PAL-ZL1</strain>
    </source>
</reference>
<name>A0ACC4C3F0_POPAL</name>
<sequence>MYECQSYSLDRKLEGNGLTARRRNLSFCVVKIDLVEYIYFRASYGFMGISEDFPNQRSLGLLKTSNLVLEIGIVNKIDEMMNLGLFLNDSSVKRP</sequence>
<accession>A0ACC4C3F0</accession>
<keyword evidence="2" id="KW-1185">Reference proteome</keyword>
<comment type="caution">
    <text evidence="1">The sequence shown here is derived from an EMBL/GenBank/DDBJ whole genome shotgun (WGS) entry which is preliminary data.</text>
</comment>
<organism evidence="1 2">
    <name type="scientific">Populus alba</name>
    <name type="common">White poplar</name>
    <dbReference type="NCBI Taxonomy" id="43335"/>
    <lineage>
        <taxon>Eukaryota</taxon>
        <taxon>Viridiplantae</taxon>
        <taxon>Streptophyta</taxon>
        <taxon>Embryophyta</taxon>
        <taxon>Tracheophyta</taxon>
        <taxon>Spermatophyta</taxon>
        <taxon>Magnoliopsida</taxon>
        <taxon>eudicotyledons</taxon>
        <taxon>Gunneridae</taxon>
        <taxon>Pentapetalae</taxon>
        <taxon>rosids</taxon>
        <taxon>fabids</taxon>
        <taxon>Malpighiales</taxon>
        <taxon>Salicaceae</taxon>
        <taxon>Saliceae</taxon>
        <taxon>Populus</taxon>
    </lineage>
</organism>
<evidence type="ECO:0000313" key="2">
    <source>
        <dbReference type="Proteomes" id="UP000309997"/>
    </source>
</evidence>
<dbReference type="EMBL" id="RCHU02000006">
    <property type="protein sequence ID" value="KAL3586015.1"/>
    <property type="molecule type" value="Genomic_DNA"/>
</dbReference>
<evidence type="ECO:0000313" key="1">
    <source>
        <dbReference type="EMBL" id="KAL3586015.1"/>
    </source>
</evidence>
<proteinExistence type="predicted"/>
<protein>
    <submittedName>
        <fullName evidence="1">Uncharacterized protein</fullName>
    </submittedName>
</protein>
<gene>
    <name evidence="1" type="ORF">D5086_012882</name>
</gene>
<dbReference type="Proteomes" id="UP000309997">
    <property type="component" value="Unassembled WGS sequence"/>
</dbReference>